<keyword evidence="2" id="KW-1133">Transmembrane helix</keyword>
<feature type="compositionally biased region" description="Pro residues" evidence="1">
    <location>
        <begin position="778"/>
        <end position="814"/>
    </location>
</feature>
<evidence type="ECO:0000256" key="1">
    <source>
        <dbReference type="SAM" id="MobiDB-lite"/>
    </source>
</evidence>
<dbReference type="RefSeq" id="WP_143080597.1">
    <property type="nucleotide sequence ID" value="NZ_FODD01000052.1"/>
</dbReference>
<feature type="transmembrane region" description="Helical" evidence="2">
    <location>
        <begin position="418"/>
        <end position="439"/>
    </location>
</feature>
<keyword evidence="2" id="KW-0812">Transmembrane</keyword>
<feature type="region of interest" description="Disordered" evidence="1">
    <location>
        <begin position="46"/>
        <end position="97"/>
    </location>
</feature>
<evidence type="ECO:0000256" key="3">
    <source>
        <dbReference type="SAM" id="SignalP"/>
    </source>
</evidence>
<keyword evidence="5" id="KW-1185">Reference proteome</keyword>
<gene>
    <name evidence="4" type="ORF">SAMN05216267_105225</name>
</gene>
<sequence length="822" mass="86218">MNSRRATSVTFSPAGARRPRRALLWGLVLLAASTLGALLLAGPAHADPTAPTPRPATSTPAPTTTPTPQSSAAGPTAAPGAGAAAEPVPSPPSTVASPRQVKVFNGEVFAYRKQLAHSGIMSAFNVSDSQGIPLAGYDVAADTGDWKSWDLKVEAFLVDLMFTVTKVMIAFACWLVAWSLSFSLANILLGPVIRVSDSLYTNVMVQMGLPGLFLTFSAVTACWHLMFGDRSRGWGEAGASIVISALAVTVLAAPPQLLLGPDNGAVGKARQLAVATAVLVLGQDQTSADNAAADASSLAQPITDRMVDAFIVQPDMLLTYGQTFTGDCATQFSLLQVRQASFDAAVARQTKIIHDMPSSLDLIPVVGDTIDDAIKDQATKWALNQFGPKTPTESFEASCVQGDAGQLRKASFDKVGGAFFMMIAALMVVMLVVTIDFTFLMAQVWVALEAIIARCALVIGILPGSGRSYLWDRATAIIRSLALMVLTVAGLAVFLVTITAIMDADAASIPGGLTIRFVVIDLLCIAAFVYRRRLLRASKSATSRVRARLSSSKLGGSPARIEQGTRGSLGGRLLRTSLMVGALAATGGTSAAMTSGIGRAGAARALTGRLAASGRGLASAATGTVKAGLGAGKFGLKATVGLPVYGPRAYQAADAAIRAMPGQAVSAADALRTRLQRHVAAPAGDFLDEYWRGIGGRWLINQVRSQRGLPPVPVRTPRARRRPATAPAPGAVFPSPSPLPPQMPRRRRPVPPRLPVPPVSARQDELRLRLHRIRSRPAPAPAPAPPVPPAQQPPPAPTPPAPRPRPARPAPRRAPSPRRRLR</sequence>
<name>A0A1H8TFB8_9ACTN</name>
<feature type="signal peptide" evidence="3">
    <location>
        <begin position="1"/>
        <end position="46"/>
    </location>
</feature>
<dbReference type="STRING" id="310780.SAMN05216267_105225"/>
<dbReference type="AlphaFoldDB" id="A0A1H8TFB8"/>
<feature type="transmembrane region" description="Helical" evidence="2">
    <location>
        <begin position="233"/>
        <end position="253"/>
    </location>
</feature>
<dbReference type="OrthoDB" id="3921902at2"/>
<protein>
    <recommendedName>
        <fullName evidence="6">Integral membrane protein</fullName>
    </recommendedName>
</protein>
<feature type="transmembrane region" description="Helical" evidence="2">
    <location>
        <begin position="445"/>
        <end position="464"/>
    </location>
</feature>
<keyword evidence="2" id="KW-0472">Membrane</keyword>
<evidence type="ECO:0000313" key="4">
    <source>
        <dbReference type="EMBL" id="SEO89571.1"/>
    </source>
</evidence>
<evidence type="ECO:0008006" key="6">
    <source>
        <dbReference type="Google" id="ProtNLM"/>
    </source>
</evidence>
<feature type="region of interest" description="Disordered" evidence="1">
    <location>
        <begin position="708"/>
        <end position="822"/>
    </location>
</feature>
<proteinExistence type="predicted"/>
<dbReference type="Proteomes" id="UP000181951">
    <property type="component" value="Unassembled WGS sequence"/>
</dbReference>
<reference evidence="4 5" key="1">
    <citation type="submission" date="2016-10" db="EMBL/GenBank/DDBJ databases">
        <authorList>
            <person name="de Groot N.N."/>
        </authorList>
    </citation>
    <scope>NUCLEOTIDE SEQUENCE [LARGE SCALE GENOMIC DNA]</scope>
    <source>
        <strain evidence="4 5">CGMCC 4.2026</strain>
    </source>
</reference>
<feature type="transmembrane region" description="Helical" evidence="2">
    <location>
        <begin position="209"/>
        <end position="227"/>
    </location>
</feature>
<dbReference type="PANTHER" id="PTHR48125">
    <property type="entry name" value="LP07818P1"/>
    <property type="match status" value="1"/>
</dbReference>
<evidence type="ECO:0000256" key="2">
    <source>
        <dbReference type="SAM" id="Phobius"/>
    </source>
</evidence>
<dbReference type="EMBL" id="FODD01000052">
    <property type="protein sequence ID" value="SEO89571.1"/>
    <property type="molecule type" value="Genomic_DNA"/>
</dbReference>
<keyword evidence="3" id="KW-0732">Signal</keyword>
<evidence type="ECO:0000313" key="5">
    <source>
        <dbReference type="Proteomes" id="UP000181951"/>
    </source>
</evidence>
<organism evidence="4 5">
    <name type="scientific">Actinacidiphila rubida</name>
    <dbReference type="NCBI Taxonomy" id="310780"/>
    <lineage>
        <taxon>Bacteria</taxon>
        <taxon>Bacillati</taxon>
        <taxon>Actinomycetota</taxon>
        <taxon>Actinomycetes</taxon>
        <taxon>Kitasatosporales</taxon>
        <taxon>Streptomycetaceae</taxon>
        <taxon>Actinacidiphila</taxon>
    </lineage>
</organism>
<dbReference type="PANTHER" id="PTHR48125:SF10">
    <property type="entry name" value="OS12G0136300 PROTEIN"/>
    <property type="match status" value="1"/>
</dbReference>
<accession>A0A1H8TFB8</accession>
<feature type="chain" id="PRO_5010238492" description="Integral membrane protein" evidence="3">
    <location>
        <begin position="47"/>
        <end position="822"/>
    </location>
</feature>
<feature type="transmembrane region" description="Helical" evidence="2">
    <location>
        <begin position="167"/>
        <end position="189"/>
    </location>
</feature>
<feature type="transmembrane region" description="Helical" evidence="2">
    <location>
        <begin position="513"/>
        <end position="530"/>
    </location>
</feature>
<feature type="transmembrane region" description="Helical" evidence="2">
    <location>
        <begin position="476"/>
        <end position="501"/>
    </location>
</feature>